<dbReference type="Pfam" id="PF00069">
    <property type="entry name" value="Pkinase"/>
    <property type="match status" value="1"/>
</dbReference>
<keyword evidence="3" id="KW-0547">Nucleotide-binding</keyword>
<dbReference type="InterPro" id="IPR011009">
    <property type="entry name" value="Kinase-like_dom_sf"/>
</dbReference>
<evidence type="ECO:0000256" key="4">
    <source>
        <dbReference type="ARBA" id="ARBA00022777"/>
    </source>
</evidence>
<dbReference type="InterPro" id="IPR000719">
    <property type="entry name" value="Prot_kinase_dom"/>
</dbReference>
<dbReference type="RefSeq" id="XP_040804000.1">
    <property type="nucleotide sequence ID" value="XM_040949975.1"/>
</dbReference>
<accession>A0A8G1RY91</accession>
<evidence type="ECO:0000313" key="8">
    <source>
        <dbReference type="Proteomes" id="UP000249789"/>
    </source>
</evidence>
<keyword evidence="2" id="KW-0808">Transferase</keyword>
<proteinExistence type="predicted"/>
<dbReference type="PANTHER" id="PTHR24058">
    <property type="entry name" value="DUAL SPECIFICITY PROTEIN KINASE"/>
    <property type="match status" value="1"/>
</dbReference>
<evidence type="ECO:0000256" key="1">
    <source>
        <dbReference type="ARBA" id="ARBA00022527"/>
    </source>
</evidence>
<feature type="domain" description="Protein kinase" evidence="6">
    <location>
        <begin position="1"/>
        <end position="127"/>
    </location>
</feature>
<keyword evidence="5" id="KW-0067">ATP-binding</keyword>
<dbReference type="PROSITE" id="PS50011">
    <property type="entry name" value="PROTEIN_KINASE_DOM"/>
    <property type="match status" value="1"/>
</dbReference>
<dbReference type="GO" id="GO:0004674">
    <property type="term" value="F:protein serine/threonine kinase activity"/>
    <property type="evidence" value="ECO:0007669"/>
    <property type="project" value="UniProtKB-KW"/>
</dbReference>
<dbReference type="GO" id="GO:0005524">
    <property type="term" value="F:ATP binding"/>
    <property type="evidence" value="ECO:0007669"/>
    <property type="project" value="UniProtKB-KW"/>
</dbReference>
<dbReference type="EMBL" id="KZ824631">
    <property type="protein sequence ID" value="RAK79990.1"/>
    <property type="molecule type" value="Genomic_DNA"/>
</dbReference>
<dbReference type="VEuPathDB" id="FungiDB:BO72DRAFT_525669"/>
<sequence>MDWGSKVDIWGLGVMVRDIFEDKHLFDARDEDGGYSPSHHVAEMVAYLGLPPGSFVRRSLETRHVFTDEGKWLGAGGVTVPATSLQKVEENLTGENQQMFLDFMRSMLQWIPEKRKTAQELLDDAWLNSGS</sequence>
<dbReference type="Proteomes" id="UP000249789">
    <property type="component" value="Unassembled WGS sequence"/>
</dbReference>
<reference evidence="7 8" key="1">
    <citation type="submission" date="2018-02" db="EMBL/GenBank/DDBJ databases">
        <title>The genomes of Aspergillus section Nigri reveals drivers in fungal speciation.</title>
        <authorList>
            <consortium name="DOE Joint Genome Institute"/>
            <person name="Vesth T.C."/>
            <person name="Nybo J."/>
            <person name="Theobald S."/>
            <person name="Brandl J."/>
            <person name="Frisvad J.C."/>
            <person name="Nielsen K.F."/>
            <person name="Lyhne E.K."/>
            <person name="Kogle M.E."/>
            <person name="Kuo A."/>
            <person name="Riley R."/>
            <person name="Clum A."/>
            <person name="Nolan M."/>
            <person name="Lipzen A."/>
            <person name="Salamov A."/>
            <person name="Henrissat B."/>
            <person name="Wiebenga A."/>
            <person name="De vries R.P."/>
            <person name="Grigoriev I.V."/>
            <person name="Mortensen U.H."/>
            <person name="Andersen M.R."/>
            <person name="Baker S.E."/>
        </authorList>
    </citation>
    <scope>NUCLEOTIDE SEQUENCE [LARGE SCALE GENOMIC DNA]</scope>
    <source>
        <strain evidence="7 8">CBS 313.89</strain>
    </source>
</reference>
<protein>
    <recommendedName>
        <fullName evidence="6">Protein kinase domain-containing protein</fullName>
    </recommendedName>
</protein>
<evidence type="ECO:0000259" key="6">
    <source>
        <dbReference type="PROSITE" id="PS50011"/>
    </source>
</evidence>
<dbReference type="InterPro" id="IPR050494">
    <property type="entry name" value="Ser_Thr_dual-spec_kinase"/>
</dbReference>
<dbReference type="Gene3D" id="1.10.510.10">
    <property type="entry name" value="Transferase(Phosphotransferase) domain 1"/>
    <property type="match status" value="1"/>
</dbReference>
<evidence type="ECO:0000256" key="3">
    <source>
        <dbReference type="ARBA" id="ARBA00022741"/>
    </source>
</evidence>
<dbReference type="AlphaFoldDB" id="A0A8G1RY91"/>
<evidence type="ECO:0000313" key="7">
    <source>
        <dbReference type="EMBL" id="RAK79990.1"/>
    </source>
</evidence>
<keyword evidence="4" id="KW-0418">Kinase</keyword>
<evidence type="ECO:0000256" key="5">
    <source>
        <dbReference type="ARBA" id="ARBA00022840"/>
    </source>
</evidence>
<keyword evidence="8" id="KW-1185">Reference proteome</keyword>
<dbReference type="GeneID" id="63867310"/>
<keyword evidence="1" id="KW-0723">Serine/threonine-protein kinase</keyword>
<name>A0A8G1RY91_9EURO</name>
<dbReference type="SUPFAM" id="SSF56112">
    <property type="entry name" value="Protein kinase-like (PK-like)"/>
    <property type="match status" value="1"/>
</dbReference>
<evidence type="ECO:0000256" key="2">
    <source>
        <dbReference type="ARBA" id="ARBA00022679"/>
    </source>
</evidence>
<dbReference type="OrthoDB" id="5979581at2759"/>
<organism evidence="7 8">
    <name type="scientific">Aspergillus fijiensis CBS 313.89</name>
    <dbReference type="NCBI Taxonomy" id="1448319"/>
    <lineage>
        <taxon>Eukaryota</taxon>
        <taxon>Fungi</taxon>
        <taxon>Dikarya</taxon>
        <taxon>Ascomycota</taxon>
        <taxon>Pezizomycotina</taxon>
        <taxon>Eurotiomycetes</taxon>
        <taxon>Eurotiomycetidae</taxon>
        <taxon>Eurotiales</taxon>
        <taxon>Aspergillaceae</taxon>
        <taxon>Aspergillus</taxon>
    </lineage>
</organism>
<gene>
    <name evidence="7" type="ORF">BO72DRAFT_525669</name>
</gene>